<dbReference type="RefSeq" id="WP_311034821.1">
    <property type="nucleotide sequence ID" value="NZ_CP117522.1"/>
</dbReference>
<gene>
    <name evidence="2" type="ORF">PS467_09040</name>
</gene>
<protein>
    <submittedName>
        <fullName evidence="2">Uncharacterized protein</fullName>
    </submittedName>
</protein>
<evidence type="ECO:0000256" key="1">
    <source>
        <dbReference type="SAM" id="MobiDB-lite"/>
    </source>
</evidence>
<sequence>MKRTESLSADAKVLVAGSSAEANFSVSLTWHSSPAGSDAVPETVPGPDSAGRGPAGGPDSSG</sequence>
<organism evidence="2 3">
    <name type="scientific">Streptomyces luomodiensis</name>
    <dbReference type="NCBI Taxonomy" id="3026192"/>
    <lineage>
        <taxon>Bacteria</taxon>
        <taxon>Bacillati</taxon>
        <taxon>Actinomycetota</taxon>
        <taxon>Actinomycetes</taxon>
        <taxon>Kitasatosporales</taxon>
        <taxon>Streptomycetaceae</taxon>
        <taxon>Streptomyces</taxon>
    </lineage>
</organism>
<reference evidence="2 3" key="1">
    <citation type="submission" date="2023-02" db="EMBL/GenBank/DDBJ databases">
        <title>Streptomyces sp. SCA4-21 with antifungal activity against Fusarium oxysporum f. sp. cubense, Streptomyces sp. SCA2-17 with antifungal activity against Fusarium oxysporum f. sp. cubense.</title>
        <authorList>
            <person name="Qi D."/>
        </authorList>
    </citation>
    <scope>NUCLEOTIDE SEQUENCE [LARGE SCALE GENOMIC DNA]</scope>
    <source>
        <strain evidence="2 3">SCA4-21</strain>
    </source>
</reference>
<evidence type="ECO:0000313" key="3">
    <source>
        <dbReference type="Proteomes" id="UP001305606"/>
    </source>
</evidence>
<dbReference type="EMBL" id="CP117522">
    <property type="protein sequence ID" value="WNE95479.1"/>
    <property type="molecule type" value="Genomic_DNA"/>
</dbReference>
<dbReference type="Proteomes" id="UP001305606">
    <property type="component" value="Chromosome"/>
</dbReference>
<accession>A0ABY9USH6</accession>
<name>A0ABY9USH6_9ACTN</name>
<evidence type="ECO:0000313" key="2">
    <source>
        <dbReference type="EMBL" id="WNE95479.1"/>
    </source>
</evidence>
<proteinExistence type="predicted"/>
<keyword evidence="3" id="KW-1185">Reference proteome</keyword>
<feature type="region of interest" description="Disordered" evidence="1">
    <location>
        <begin position="30"/>
        <end position="62"/>
    </location>
</feature>